<name>A0ABT6H3H8_9BACI</name>
<dbReference type="EMBL" id="JARULN010000001">
    <property type="protein sequence ID" value="MDG5752961.1"/>
    <property type="molecule type" value="Genomic_DNA"/>
</dbReference>
<comment type="caution">
    <text evidence="1">The sequence shown here is derived from an EMBL/GenBank/DDBJ whole genome shotgun (WGS) entry which is preliminary data.</text>
</comment>
<evidence type="ECO:0008006" key="3">
    <source>
        <dbReference type="Google" id="ProtNLM"/>
    </source>
</evidence>
<organism evidence="1 2">
    <name type="scientific">Ectobacillus antri</name>
    <dbReference type="NCBI Taxonomy" id="2486280"/>
    <lineage>
        <taxon>Bacteria</taxon>
        <taxon>Bacillati</taxon>
        <taxon>Bacillota</taxon>
        <taxon>Bacilli</taxon>
        <taxon>Bacillales</taxon>
        <taxon>Bacillaceae</taxon>
        <taxon>Ectobacillus</taxon>
    </lineage>
</organism>
<proteinExistence type="predicted"/>
<keyword evidence="2" id="KW-1185">Reference proteome</keyword>
<sequence>MFDPTVFDNLKVIAEGAIYDKDLDGDICVINRSDCVDLATMSRAYHISFCLPTDTIQAKLLLTVDAKNLVGEILEQQAMPGCRLEVTFTCVLSSVAVCENIQAVVEKIWGQERMIVQRISYQYKQPVYTNEISVAFQKQITEDHADDLSIVVEYMITTLHMLKDIIGK</sequence>
<reference evidence="1 2" key="1">
    <citation type="submission" date="2023-04" db="EMBL/GenBank/DDBJ databases">
        <title>Ectobacillus antri isolated from activated sludge.</title>
        <authorList>
            <person name="Yan P."/>
            <person name="Liu X."/>
        </authorList>
    </citation>
    <scope>NUCLEOTIDE SEQUENCE [LARGE SCALE GENOMIC DNA]</scope>
    <source>
        <strain evidence="1 2">C18H</strain>
    </source>
</reference>
<accession>A0ABT6H3H8</accession>
<dbReference type="RefSeq" id="WP_124564577.1">
    <property type="nucleotide sequence ID" value="NZ_JARRRY010000001.1"/>
</dbReference>
<gene>
    <name evidence="1" type="ORF">P6P90_02970</name>
</gene>
<protein>
    <recommendedName>
        <fullName evidence="3">Group-specific protein</fullName>
    </recommendedName>
</protein>
<evidence type="ECO:0000313" key="1">
    <source>
        <dbReference type="EMBL" id="MDG5752961.1"/>
    </source>
</evidence>
<evidence type="ECO:0000313" key="2">
    <source>
        <dbReference type="Proteomes" id="UP001218246"/>
    </source>
</evidence>
<dbReference type="Proteomes" id="UP001218246">
    <property type="component" value="Unassembled WGS sequence"/>
</dbReference>